<sequence length="167" mass="18444">MRRAALLLLLPRPTAPLRCKHTLALRPTRVLCIHPQLVRLLVAGGVLLFQAFAVAHSQEARKLREEAEGTSSPNTTVGSSHSTIMSSAEALRVLGLNAELEVPLKNETDRQEAHWRFKRLFAIAKESDNLYLQGKFSAAYRLCVDADWDAAGDHTTSKDRTNIDSSG</sequence>
<dbReference type="RefSeq" id="XP_028886312.1">
    <property type="nucleotide sequence ID" value="XM_029022654.1"/>
</dbReference>
<gene>
    <name evidence="2" type="ORF">TM35_000044600</name>
</gene>
<evidence type="ECO:0000313" key="3">
    <source>
        <dbReference type="Proteomes" id="UP000192257"/>
    </source>
</evidence>
<dbReference type="EMBL" id="NBCO01000004">
    <property type="protein sequence ID" value="ORC92246.1"/>
    <property type="molecule type" value="Genomic_DNA"/>
</dbReference>
<proteinExistence type="predicted"/>
<reference evidence="2 3" key="1">
    <citation type="submission" date="2017-03" db="EMBL/GenBank/DDBJ databases">
        <title>An alternative strategy for trypanosome survival in the mammalian bloodstream revealed through genome and transcriptome analysis of the ubiquitous bovine parasite Trypanosoma (Megatrypanum) theileri.</title>
        <authorList>
            <person name="Kelly S."/>
            <person name="Ivens A."/>
            <person name="Mott A."/>
            <person name="O'Neill E."/>
            <person name="Emms D."/>
            <person name="Macleod O."/>
            <person name="Voorheis P."/>
            <person name="Matthews J."/>
            <person name="Matthews K."/>
            <person name="Carrington M."/>
        </authorList>
    </citation>
    <scope>NUCLEOTIDE SEQUENCE [LARGE SCALE GENOMIC DNA]</scope>
    <source>
        <strain evidence="2">Edinburgh</strain>
    </source>
</reference>
<name>A0A1X0P5M8_9TRYP</name>
<accession>A0A1X0P5M8</accession>
<dbReference type="Proteomes" id="UP000192257">
    <property type="component" value="Unassembled WGS sequence"/>
</dbReference>
<protein>
    <submittedName>
        <fullName evidence="2">Uncharacterized protein</fullName>
    </submittedName>
</protein>
<comment type="caution">
    <text evidence="2">The sequence shown here is derived from an EMBL/GenBank/DDBJ whole genome shotgun (WGS) entry which is preliminary data.</text>
</comment>
<feature type="compositionally biased region" description="Polar residues" evidence="1">
    <location>
        <begin position="69"/>
        <end position="82"/>
    </location>
</feature>
<evidence type="ECO:0000256" key="1">
    <source>
        <dbReference type="SAM" id="MobiDB-lite"/>
    </source>
</evidence>
<dbReference type="AlphaFoldDB" id="A0A1X0P5M8"/>
<dbReference type="OrthoDB" id="261247at2759"/>
<feature type="region of interest" description="Disordered" evidence="1">
    <location>
        <begin position="63"/>
        <end position="82"/>
    </location>
</feature>
<keyword evidence="3" id="KW-1185">Reference proteome</keyword>
<organism evidence="2 3">
    <name type="scientific">Trypanosoma theileri</name>
    <dbReference type="NCBI Taxonomy" id="67003"/>
    <lineage>
        <taxon>Eukaryota</taxon>
        <taxon>Discoba</taxon>
        <taxon>Euglenozoa</taxon>
        <taxon>Kinetoplastea</taxon>
        <taxon>Metakinetoplastina</taxon>
        <taxon>Trypanosomatida</taxon>
        <taxon>Trypanosomatidae</taxon>
        <taxon>Trypanosoma</taxon>
    </lineage>
</organism>
<dbReference type="VEuPathDB" id="TriTrypDB:TM35_000044600"/>
<dbReference type="GeneID" id="39982434"/>
<evidence type="ECO:0000313" key="2">
    <source>
        <dbReference type="EMBL" id="ORC92246.1"/>
    </source>
</evidence>